<comment type="caution">
    <text evidence="2">The sequence shown here is derived from an EMBL/GenBank/DDBJ whole genome shotgun (WGS) entry which is preliminary data.</text>
</comment>
<keyword evidence="1" id="KW-0812">Transmembrane</keyword>
<name>A0A7J9P553_METMI</name>
<gene>
    <name evidence="2" type="ORF">HNP93_001016</name>
</gene>
<dbReference type="AlphaFoldDB" id="A0A7J9P553"/>
<feature type="transmembrane region" description="Helical" evidence="1">
    <location>
        <begin position="40"/>
        <end position="61"/>
    </location>
</feature>
<feature type="transmembrane region" description="Helical" evidence="1">
    <location>
        <begin position="138"/>
        <end position="157"/>
    </location>
</feature>
<dbReference type="EMBL" id="JACDUN010000001">
    <property type="protein sequence ID" value="MBA2858315.1"/>
    <property type="molecule type" value="Genomic_DNA"/>
</dbReference>
<protein>
    <submittedName>
        <fullName evidence="2">Uncharacterized protein</fullName>
    </submittedName>
</protein>
<dbReference type="RefSeq" id="WP_181493308.1">
    <property type="nucleotide sequence ID" value="NZ_JACDUN010000001.1"/>
</dbReference>
<sequence length="224" mass="26725">MDELKESINSDLQMVEYLKLELNQNYETFRYLDSKINKSLTFIFTNWFLYGILGFCINSNIFTESELLLKAAIIFLLFPLITTMVYLAADVIYHDMLFYKRTILTIVTIEQSLDTHDLLTRFNQWKNSNLWKYSEKFALLYEINMAFIGINVILGFVLFEEYIIIPLIMCIFHIRLLYVNAKARWEIYDNKDEDIKYTKKMEKMAEEMEKNGTYGNYKRKAGMI</sequence>
<dbReference type="Proteomes" id="UP000558015">
    <property type="component" value="Unassembled WGS sequence"/>
</dbReference>
<accession>A0A7J9P553</accession>
<evidence type="ECO:0000313" key="3">
    <source>
        <dbReference type="Proteomes" id="UP000558015"/>
    </source>
</evidence>
<keyword evidence="1" id="KW-0472">Membrane</keyword>
<evidence type="ECO:0000256" key="1">
    <source>
        <dbReference type="SAM" id="Phobius"/>
    </source>
</evidence>
<evidence type="ECO:0000313" key="2">
    <source>
        <dbReference type="EMBL" id="MBA2858315.1"/>
    </source>
</evidence>
<organism evidence="2 3">
    <name type="scientific">Methanococcus maripaludis</name>
    <name type="common">Methanococcus deltae</name>
    <dbReference type="NCBI Taxonomy" id="39152"/>
    <lineage>
        <taxon>Archaea</taxon>
        <taxon>Methanobacteriati</taxon>
        <taxon>Methanobacteriota</taxon>
        <taxon>Methanomada group</taxon>
        <taxon>Methanococci</taxon>
        <taxon>Methanococcales</taxon>
        <taxon>Methanococcaceae</taxon>
        <taxon>Methanococcus</taxon>
    </lineage>
</organism>
<keyword evidence="1" id="KW-1133">Transmembrane helix</keyword>
<feature type="transmembrane region" description="Helical" evidence="1">
    <location>
        <begin position="67"/>
        <end position="93"/>
    </location>
</feature>
<feature type="transmembrane region" description="Helical" evidence="1">
    <location>
        <begin position="163"/>
        <end position="181"/>
    </location>
</feature>
<reference evidence="2 3" key="1">
    <citation type="submission" date="2020-07" db="EMBL/GenBank/DDBJ databases">
        <title>Genomic Encyclopedia of Type Strains, Phase IV (KMG-V): Genome sequencing to study the core and pangenomes of soil and plant-associated prokaryotes.</title>
        <authorList>
            <person name="Whitman W."/>
        </authorList>
    </citation>
    <scope>NUCLEOTIDE SEQUENCE [LARGE SCALE GENOMIC DNA]</scope>
    <source>
        <strain evidence="2 3">C12</strain>
    </source>
</reference>
<proteinExistence type="predicted"/>